<dbReference type="GO" id="GO:0016538">
    <property type="term" value="F:cyclin-dependent protein serine/threonine kinase regulator activity"/>
    <property type="evidence" value="ECO:0007669"/>
    <property type="project" value="InterPro"/>
</dbReference>
<dbReference type="Gene3D" id="1.10.472.10">
    <property type="entry name" value="Cyclin-like"/>
    <property type="match status" value="1"/>
</dbReference>
<evidence type="ECO:0000313" key="2">
    <source>
        <dbReference type="Proteomes" id="UP001211907"/>
    </source>
</evidence>
<dbReference type="SUPFAM" id="SSF47954">
    <property type="entry name" value="Cyclin-like"/>
    <property type="match status" value="1"/>
</dbReference>
<evidence type="ECO:0000313" key="1">
    <source>
        <dbReference type="EMBL" id="KAJ3134866.1"/>
    </source>
</evidence>
<dbReference type="GO" id="GO:0006357">
    <property type="term" value="P:regulation of transcription by RNA polymerase II"/>
    <property type="evidence" value="ECO:0007669"/>
    <property type="project" value="InterPro"/>
</dbReference>
<gene>
    <name evidence="1" type="ORF">HK100_003261</name>
</gene>
<reference evidence="1" key="1">
    <citation type="submission" date="2020-05" db="EMBL/GenBank/DDBJ databases">
        <title>Phylogenomic resolution of chytrid fungi.</title>
        <authorList>
            <person name="Stajich J.E."/>
            <person name="Amses K."/>
            <person name="Simmons R."/>
            <person name="Seto K."/>
            <person name="Myers J."/>
            <person name="Bonds A."/>
            <person name="Quandt C.A."/>
            <person name="Barry K."/>
            <person name="Liu P."/>
            <person name="Grigoriev I."/>
            <person name="Longcore J.E."/>
            <person name="James T.Y."/>
        </authorList>
    </citation>
    <scope>NUCLEOTIDE SEQUENCE</scope>
    <source>
        <strain evidence="1">JEL0513</strain>
    </source>
</reference>
<comment type="caution">
    <text evidence="1">The sequence shown here is derived from an EMBL/GenBank/DDBJ whole genome shotgun (WGS) entry which is preliminary data.</text>
</comment>
<dbReference type="PANTHER" id="PTHR10026">
    <property type="entry name" value="CYCLIN"/>
    <property type="match status" value="1"/>
</dbReference>
<organism evidence="1 2">
    <name type="scientific">Physocladia obscura</name>
    <dbReference type="NCBI Taxonomy" id="109957"/>
    <lineage>
        <taxon>Eukaryota</taxon>
        <taxon>Fungi</taxon>
        <taxon>Fungi incertae sedis</taxon>
        <taxon>Chytridiomycota</taxon>
        <taxon>Chytridiomycota incertae sedis</taxon>
        <taxon>Chytridiomycetes</taxon>
        <taxon>Chytridiales</taxon>
        <taxon>Chytriomycetaceae</taxon>
        <taxon>Physocladia</taxon>
    </lineage>
</organism>
<dbReference type="Proteomes" id="UP001211907">
    <property type="component" value="Unassembled WGS sequence"/>
</dbReference>
<dbReference type="EMBL" id="JADGJH010000180">
    <property type="protein sequence ID" value="KAJ3134866.1"/>
    <property type="molecule type" value="Genomic_DNA"/>
</dbReference>
<accession>A0AAD5T9K7</accession>
<dbReference type="InterPro" id="IPR043198">
    <property type="entry name" value="Cyclin/Ssn8"/>
</dbReference>
<sequence length="485" mass="54112">MLQDGFAASTPKQWLFGLNALATTPAIAEGYTPAQEANARLSACSFIDKVAARIRNIPSETVAAAKMYLLRFAMRHVVGRTNPIVNVHPYVAGGTALFLSCKSTDNYRKLSNVIYHCRWVAFKGPEGVKDEFIERPEFKETDKEYIQWYNNILATEEFMINSLCFDMIVQLPNEIMIDLLKISFGSSLWKTIVKKNFKPNNLTDSGRLDETDEEKKLCVEIYQKLRHHTAYFAGECMSTTLPLQYNRNLLALIVVRIGVEVTKKSYSRSKVSPKTWDFLQTLLLAPLDPLDKITSERQDLFHVPDLFGIIARRNGVYSKVRYDGIFGGDGCLECKGSVLNGEMLSNKLLELGTEIMLVSNRPKYERYMQNLLGPIVAEINMYRKTSKPASNNLSPALVQNQNSSLIKTPVLKTTVNSASVSPSVVSPKRAIQPLPSKPRVAANTEALLNTAATHRFHPYKGASVGPGPQQNGNGNYGLHYVPTVP</sequence>
<name>A0AAD5T9K7_9FUNG</name>
<proteinExistence type="predicted"/>
<dbReference type="InterPro" id="IPR036915">
    <property type="entry name" value="Cyclin-like_sf"/>
</dbReference>
<protein>
    <recommendedName>
        <fullName evidence="3">Cyclin N-terminal domain-containing protein</fullName>
    </recommendedName>
</protein>
<evidence type="ECO:0008006" key="3">
    <source>
        <dbReference type="Google" id="ProtNLM"/>
    </source>
</evidence>
<feature type="non-terminal residue" evidence="1">
    <location>
        <position position="485"/>
    </location>
</feature>
<keyword evidence="2" id="KW-1185">Reference proteome</keyword>
<dbReference type="AlphaFoldDB" id="A0AAD5T9K7"/>